<gene>
    <name evidence="2" type="ORF">HPULCUR_007438</name>
</gene>
<feature type="region of interest" description="Disordered" evidence="1">
    <location>
        <begin position="1"/>
        <end position="44"/>
    </location>
</feature>
<evidence type="ECO:0000313" key="2">
    <source>
        <dbReference type="EMBL" id="GAA5801978.1"/>
    </source>
</evidence>
<dbReference type="Proteomes" id="UP001476247">
    <property type="component" value="Unassembled WGS sequence"/>
</dbReference>
<proteinExistence type="predicted"/>
<keyword evidence="3" id="KW-1185">Reference proteome</keyword>
<reference evidence="2 3" key="1">
    <citation type="submission" date="2024-04" db="EMBL/GenBank/DDBJ databases">
        <title>genome sequences of Mucor flavus KT1a and Helicostylum pulchrum KT1b strains isolation_sourced from the surface of a dry-aged beef.</title>
        <authorList>
            <person name="Toyotome T."/>
            <person name="Hosono M."/>
            <person name="Torimaru M."/>
            <person name="Fukuda K."/>
            <person name="Mikami N."/>
        </authorList>
    </citation>
    <scope>NUCLEOTIDE SEQUENCE [LARGE SCALE GENOMIC DNA]</scope>
    <source>
        <strain evidence="2 3">KT1b</strain>
    </source>
</reference>
<comment type="caution">
    <text evidence="2">The sequence shown here is derived from an EMBL/GenBank/DDBJ whole genome shotgun (WGS) entry which is preliminary data.</text>
</comment>
<feature type="compositionally biased region" description="Acidic residues" evidence="1">
    <location>
        <begin position="1"/>
        <end position="13"/>
    </location>
</feature>
<sequence>MNNLFDDDINFEEVAERNKRRHKGAEKDGSKKSKTHGRSLHLPRLPTQSNISAEDYVRNPPTNAIKLPSNSTHDELFILYQVESAKKLKQMILIENDTHKVFAIDNILLIKNYQHSKLWLDVFGEQNLDFIKQMVFEKFGVKILEISSKQPDFGVSRINNATWTSPLVVGEVKGDDKKDDLYLCLSDLLRVGMLSVDIINVARYTGIIGVHVVGLQVTFYVTTLLSKYIYIMVEICSITMPRDTTELRKYVSCMEDLLPVSTIFDNCSTVTDAELTEFGENMNKDIIRTPEFKRILEQTRDRTRSTPIVYNH</sequence>
<protein>
    <submittedName>
        <fullName evidence="2">Uncharacterized protein</fullName>
    </submittedName>
</protein>
<evidence type="ECO:0000313" key="3">
    <source>
        <dbReference type="Proteomes" id="UP001476247"/>
    </source>
</evidence>
<accession>A0ABP9Y563</accession>
<dbReference type="EMBL" id="BAABUJ010000021">
    <property type="protein sequence ID" value="GAA5801978.1"/>
    <property type="molecule type" value="Genomic_DNA"/>
</dbReference>
<evidence type="ECO:0000256" key="1">
    <source>
        <dbReference type="SAM" id="MobiDB-lite"/>
    </source>
</evidence>
<organism evidence="2 3">
    <name type="scientific">Helicostylum pulchrum</name>
    <dbReference type="NCBI Taxonomy" id="562976"/>
    <lineage>
        <taxon>Eukaryota</taxon>
        <taxon>Fungi</taxon>
        <taxon>Fungi incertae sedis</taxon>
        <taxon>Mucoromycota</taxon>
        <taxon>Mucoromycotina</taxon>
        <taxon>Mucoromycetes</taxon>
        <taxon>Mucorales</taxon>
        <taxon>Mucorineae</taxon>
        <taxon>Mucoraceae</taxon>
        <taxon>Helicostylum</taxon>
    </lineage>
</organism>
<name>A0ABP9Y563_9FUNG</name>
<feature type="compositionally biased region" description="Basic residues" evidence="1">
    <location>
        <begin position="32"/>
        <end position="41"/>
    </location>
</feature>